<dbReference type="Gene3D" id="3.30.565.10">
    <property type="entry name" value="Histidine kinase-like ATPase, C-terminal domain"/>
    <property type="match status" value="1"/>
</dbReference>
<name>A0ABV5VD26_9ACTN</name>
<proteinExistence type="predicted"/>
<evidence type="ECO:0000256" key="2">
    <source>
        <dbReference type="ARBA" id="ARBA00012438"/>
    </source>
</evidence>
<dbReference type="Pfam" id="PF08376">
    <property type="entry name" value="NIT"/>
    <property type="match status" value="1"/>
</dbReference>
<evidence type="ECO:0000256" key="5">
    <source>
        <dbReference type="ARBA" id="ARBA00022777"/>
    </source>
</evidence>
<dbReference type="InterPro" id="IPR013587">
    <property type="entry name" value="Nitrate/nitrite_sensing"/>
</dbReference>
<feature type="region of interest" description="Disordered" evidence="6">
    <location>
        <begin position="700"/>
        <end position="1070"/>
    </location>
</feature>
<dbReference type="InterPro" id="IPR036890">
    <property type="entry name" value="HATPase_C_sf"/>
</dbReference>
<keyword evidence="3" id="KW-0597">Phosphoprotein</keyword>
<feature type="domain" description="NIT" evidence="7">
    <location>
        <begin position="53"/>
        <end position="305"/>
    </location>
</feature>
<dbReference type="SUPFAM" id="SSF55874">
    <property type="entry name" value="ATPase domain of HSP90 chaperone/DNA topoisomerase II/histidine kinase"/>
    <property type="match status" value="1"/>
</dbReference>
<dbReference type="InterPro" id="IPR003594">
    <property type="entry name" value="HATPase_dom"/>
</dbReference>
<dbReference type="InterPro" id="IPR010910">
    <property type="entry name" value="Nitrate/nitrite_sensing_bac"/>
</dbReference>
<reference evidence="8 9" key="1">
    <citation type="submission" date="2024-09" db="EMBL/GenBank/DDBJ databases">
        <authorList>
            <person name="Sun Q."/>
            <person name="Mori K."/>
        </authorList>
    </citation>
    <scope>NUCLEOTIDE SEQUENCE [LARGE SCALE GENOMIC DNA]</scope>
    <source>
        <strain evidence="8 9">JCM 10918</strain>
    </source>
</reference>
<evidence type="ECO:0000313" key="8">
    <source>
        <dbReference type="EMBL" id="MFB9735726.1"/>
    </source>
</evidence>
<dbReference type="InterPro" id="IPR050428">
    <property type="entry name" value="TCS_sensor_his_kinase"/>
</dbReference>
<dbReference type="PROSITE" id="PS50906">
    <property type="entry name" value="NIT"/>
    <property type="match status" value="1"/>
</dbReference>
<dbReference type="Proteomes" id="UP001589703">
    <property type="component" value="Unassembled WGS sequence"/>
</dbReference>
<comment type="catalytic activity">
    <reaction evidence="1">
        <text>ATP + protein L-histidine = ADP + protein N-phospho-L-histidine.</text>
        <dbReference type="EC" id="2.7.13.3"/>
    </reaction>
</comment>
<dbReference type="EMBL" id="JBHMAR010000010">
    <property type="protein sequence ID" value="MFB9735726.1"/>
    <property type="molecule type" value="Genomic_DNA"/>
</dbReference>
<comment type="caution">
    <text evidence="8">The sequence shown here is derived from an EMBL/GenBank/DDBJ whole genome shotgun (WGS) entry which is preliminary data.</text>
</comment>
<feature type="compositionally biased region" description="Low complexity" evidence="6">
    <location>
        <begin position="826"/>
        <end position="837"/>
    </location>
</feature>
<feature type="compositionally biased region" description="Low complexity" evidence="6">
    <location>
        <begin position="1000"/>
        <end position="1010"/>
    </location>
</feature>
<gene>
    <name evidence="8" type="ORF">ACFFRO_11355</name>
</gene>
<feature type="compositionally biased region" description="Low complexity" evidence="6">
    <location>
        <begin position="957"/>
        <end position="980"/>
    </location>
</feature>
<dbReference type="SMART" id="SM00387">
    <property type="entry name" value="HATPase_c"/>
    <property type="match status" value="1"/>
</dbReference>
<feature type="compositionally biased region" description="Basic and acidic residues" evidence="6">
    <location>
        <begin position="811"/>
        <end position="821"/>
    </location>
</feature>
<dbReference type="Pfam" id="PF02518">
    <property type="entry name" value="HATPase_c"/>
    <property type="match status" value="1"/>
</dbReference>
<accession>A0ABV5VD26</accession>
<evidence type="ECO:0000256" key="4">
    <source>
        <dbReference type="ARBA" id="ARBA00022679"/>
    </source>
</evidence>
<evidence type="ECO:0000313" key="9">
    <source>
        <dbReference type="Proteomes" id="UP001589703"/>
    </source>
</evidence>
<feature type="compositionally biased region" description="Basic and acidic residues" evidence="6">
    <location>
        <begin position="1044"/>
        <end position="1056"/>
    </location>
</feature>
<dbReference type="PANTHER" id="PTHR45436">
    <property type="entry name" value="SENSOR HISTIDINE KINASE YKOH"/>
    <property type="match status" value="1"/>
</dbReference>
<dbReference type="Gene3D" id="6.10.340.10">
    <property type="match status" value="1"/>
</dbReference>
<evidence type="ECO:0000259" key="7">
    <source>
        <dbReference type="PROSITE" id="PS50906"/>
    </source>
</evidence>
<keyword evidence="4" id="KW-0808">Transferase</keyword>
<keyword evidence="5" id="KW-0418">Kinase</keyword>
<evidence type="ECO:0000256" key="1">
    <source>
        <dbReference type="ARBA" id="ARBA00000085"/>
    </source>
</evidence>
<protein>
    <recommendedName>
        <fullName evidence="2">histidine kinase</fullName>
        <ecNumber evidence="2">2.7.13.3</ecNumber>
    </recommendedName>
</protein>
<sequence>MRFRGKSIRRKIVALLLVPLVSLTVIGGFATVLTGREASRLFEVSSLVENLGYPLEDTARVIQQERRQTLVYLADPRASDALAALRRNRAATDKAIATVRRNAADPDVRDALDHDDTESLTALLDAFDGIDSLRRSVADGTLTRAQALDLYNRLVDPCYALLSTLDVVDVPEMDKQYRALVHTARARELLSREDALLGSSLVVGELSQSEIRTVLNLAAQREAIYELSLPQLPVAERQRYERFWKNATTAPLRTAEKSVASTAPGGMPSGVSARTWDTAAATVLDELAALDDAAGDRYQDRVRPIAMNVILKAVVAGVLALLALLVSLLLSVRVGRALIRDLRQLRQEAHEAAGVRLPSVMRRLSAGEQVDVETEVPRLEYDKNEIGEVGQALNTLQRAAVEAAVKQAELRAGVSEVFVNLARRSQVLLHKQLTLLDAMERRTEDTEELADLFRLDHLTTRMRRHAEGLVILSGAAPSRQWRKPIQLMDIVRAAVAEVEDYERIEVRRLPRVAVTGPAVADLTHLVAELLENATVFSPPHTAVQVVGEKVANGFTLEIHDRGLGMSAEALLDANLRLAETPQFELSDTDRLGLFVVSRLAQRQNVRVSLQPSPYGGTTAVVFIPDALLTDDVPDTNGIGFRLDRPKAAKEGKPAETRRAALSKVPAHLPGLPASLLDGPVELDTPVDLDALDFAGALDDADSERGGLFRPRGFLTGATDTPADRGERHRPRSAPHSTAADDTADGTEPSGPVPLVRRRTPKLVSSHGRPVTDLRTRRDDADEAPDRPQPGRSGPENLTPLPVRRRGATGRSRGDKALRTDEPTPTPTAADEPDTSPAVRAGGPARFRTARTGEPATPPSAARTSEPGPASPAPRNGEPGPSSPTTRDQGSGRPDAPALPRRVRTTTPLPGGAASTSAPDDPGPSPTGPPEGAAAPRPDDVTARPDRTAPERPGAPHPETAASPADTAPATPADPTTPATEGVAATPAASSTGPLPRRVRQASLAPQLKQAPAPPSGERAATDPADRDAEEVRSRMASLQRGWRRGREENARRDRTDNGTAPRETTEGDGR</sequence>
<feature type="compositionally biased region" description="Basic and acidic residues" evidence="6">
    <location>
        <begin position="769"/>
        <end position="785"/>
    </location>
</feature>
<organism evidence="8 9">
    <name type="scientific">Streptomyces thermocoprophilus</name>
    <dbReference type="NCBI Taxonomy" id="78356"/>
    <lineage>
        <taxon>Bacteria</taxon>
        <taxon>Bacillati</taxon>
        <taxon>Actinomycetota</taxon>
        <taxon>Actinomycetes</taxon>
        <taxon>Kitasatosporales</taxon>
        <taxon>Streptomycetaceae</taxon>
        <taxon>Streptomyces</taxon>
    </lineage>
</organism>
<dbReference type="PANTHER" id="PTHR45436:SF5">
    <property type="entry name" value="SENSOR HISTIDINE KINASE TRCS"/>
    <property type="match status" value="1"/>
</dbReference>
<dbReference type="EC" id="2.7.13.3" evidence="2"/>
<evidence type="ECO:0000256" key="3">
    <source>
        <dbReference type="ARBA" id="ARBA00022553"/>
    </source>
</evidence>
<evidence type="ECO:0000256" key="6">
    <source>
        <dbReference type="SAM" id="MobiDB-lite"/>
    </source>
</evidence>
<feature type="compositionally biased region" description="Basic and acidic residues" evidence="6">
    <location>
        <begin position="936"/>
        <end position="949"/>
    </location>
</feature>
<keyword evidence="9" id="KW-1185">Reference proteome</keyword>
<feature type="compositionally biased region" description="Basic and acidic residues" evidence="6">
    <location>
        <begin position="1019"/>
        <end position="1033"/>
    </location>
</feature>
<dbReference type="RefSeq" id="WP_385858771.1">
    <property type="nucleotide sequence ID" value="NZ_JBHMAR010000010.1"/>
</dbReference>